<keyword evidence="1" id="KW-0808">Transferase</keyword>
<dbReference type="InterPro" id="IPR027791">
    <property type="entry name" value="Galactosyl_T_C"/>
</dbReference>
<dbReference type="Pfam" id="PF02709">
    <property type="entry name" value="Glyco_transf_7C"/>
    <property type="match status" value="1"/>
</dbReference>
<proteinExistence type="predicted"/>
<evidence type="ECO:0000259" key="3">
    <source>
        <dbReference type="Pfam" id="PF02709"/>
    </source>
</evidence>
<accession>A0ABP6Z8T4</accession>
<dbReference type="Gene3D" id="3.90.550.10">
    <property type="entry name" value="Spore Coat Polysaccharide Biosynthesis Protein SpsA, Chain A"/>
    <property type="match status" value="1"/>
</dbReference>
<keyword evidence="5" id="KW-1185">Reference proteome</keyword>
<dbReference type="InterPro" id="IPR050834">
    <property type="entry name" value="Glycosyltransf_2"/>
</dbReference>
<name>A0ABP6Z8T4_9ACTN</name>
<evidence type="ECO:0000259" key="2">
    <source>
        <dbReference type="Pfam" id="PF00535"/>
    </source>
</evidence>
<comment type="caution">
    <text evidence="4">The sequence shown here is derived from an EMBL/GenBank/DDBJ whole genome shotgun (WGS) entry which is preliminary data.</text>
</comment>
<dbReference type="EMBL" id="BAAAZO010000002">
    <property type="protein sequence ID" value="GAA3598440.1"/>
    <property type="molecule type" value="Genomic_DNA"/>
</dbReference>
<gene>
    <name evidence="4" type="ORF">GCM10022223_12220</name>
</gene>
<evidence type="ECO:0000313" key="4">
    <source>
        <dbReference type="EMBL" id="GAA3598440.1"/>
    </source>
</evidence>
<sequence length="306" mass="33566">MLTSGTVIIPTYNRSHLLALTLESLAAQDLPREAFDVIVVDDGSSDDTAQTAGRYREKLRLSYHFQPDEGYRGARARNVGIEHATGDVCIFVDDGVLLHSGAVAAHLAAHGQARPTAVIGYVYGFALDDAGADEIRAAADGVDADTAIARLAQAGRCLDFREEFYGKYTDDFADLPAPWPVYWTCNVSAGTEQLRRLGGFDEDLQSWGGEDIDLGYRLHRDGARFVLERGAASLHYPHPKSKGANMWSSYVNYRRIAEKYNTPITQLLLPLPTINPFNLNDVIRLLELPSCAEFEKATPGGLFGDD</sequence>
<dbReference type="InterPro" id="IPR029044">
    <property type="entry name" value="Nucleotide-diphossugar_trans"/>
</dbReference>
<organism evidence="4 5">
    <name type="scientific">Kineosporia mesophila</name>
    <dbReference type="NCBI Taxonomy" id="566012"/>
    <lineage>
        <taxon>Bacteria</taxon>
        <taxon>Bacillati</taxon>
        <taxon>Actinomycetota</taxon>
        <taxon>Actinomycetes</taxon>
        <taxon>Kineosporiales</taxon>
        <taxon>Kineosporiaceae</taxon>
        <taxon>Kineosporia</taxon>
    </lineage>
</organism>
<dbReference type="PANTHER" id="PTHR43685">
    <property type="entry name" value="GLYCOSYLTRANSFERASE"/>
    <property type="match status" value="1"/>
</dbReference>
<feature type="domain" description="Glycosyltransferase 2-like" evidence="2">
    <location>
        <begin position="6"/>
        <end position="125"/>
    </location>
</feature>
<dbReference type="SUPFAM" id="SSF53448">
    <property type="entry name" value="Nucleotide-diphospho-sugar transferases"/>
    <property type="match status" value="1"/>
</dbReference>
<evidence type="ECO:0000313" key="5">
    <source>
        <dbReference type="Proteomes" id="UP001501074"/>
    </source>
</evidence>
<evidence type="ECO:0000256" key="1">
    <source>
        <dbReference type="ARBA" id="ARBA00022679"/>
    </source>
</evidence>
<dbReference type="PANTHER" id="PTHR43685:SF2">
    <property type="entry name" value="GLYCOSYLTRANSFERASE 2-LIKE DOMAIN-CONTAINING PROTEIN"/>
    <property type="match status" value="1"/>
</dbReference>
<feature type="domain" description="Galactosyltransferase C-terminal" evidence="3">
    <location>
        <begin position="174"/>
        <end position="225"/>
    </location>
</feature>
<protein>
    <submittedName>
        <fullName evidence="4">Glycosyltransferase</fullName>
    </submittedName>
</protein>
<reference evidence="5" key="1">
    <citation type="journal article" date="2019" name="Int. J. Syst. Evol. Microbiol.">
        <title>The Global Catalogue of Microorganisms (GCM) 10K type strain sequencing project: providing services to taxonomists for standard genome sequencing and annotation.</title>
        <authorList>
            <consortium name="The Broad Institute Genomics Platform"/>
            <consortium name="The Broad Institute Genome Sequencing Center for Infectious Disease"/>
            <person name="Wu L."/>
            <person name="Ma J."/>
        </authorList>
    </citation>
    <scope>NUCLEOTIDE SEQUENCE [LARGE SCALE GENOMIC DNA]</scope>
    <source>
        <strain evidence="5">JCM 16902</strain>
    </source>
</reference>
<dbReference type="Pfam" id="PF00535">
    <property type="entry name" value="Glycos_transf_2"/>
    <property type="match status" value="1"/>
</dbReference>
<dbReference type="Proteomes" id="UP001501074">
    <property type="component" value="Unassembled WGS sequence"/>
</dbReference>
<dbReference type="RefSeq" id="WP_231485971.1">
    <property type="nucleotide sequence ID" value="NZ_BAAAZO010000002.1"/>
</dbReference>
<dbReference type="InterPro" id="IPR001173">
    <property type="entry name" value="Glyco_trans_2-like"/>
</dbReference>